<proteinExistence type="predicted"/>
<dbReference type="AlphaFoldDB" id="A0A9W4WHT4"/>
<dbReference type="Proteomes" id="UP001153678">
    <property type="component" value="Unassembled WGS sequence"/>
</dbReference>
<sequence length="66" mass="7430">MSTPPGYSTCYAKVKLSSFYKTADRHHMSCYGGNLMYRNPSHSTNLDEIILHNMNLKIDLASSKSC</sequence>
<name>A0A9W4WHT4_9GLOM</name>
<evidence type="ECO:0000313" key="2">
    <source>
        <dbReference type="Proteomes" id="UP001153678"/>
    </source>
</evidence>
<accession>A0A9W4WHT4</accession>
<organism evidence="1 2">
    <name type="scientific">Funneliformis geosporum</name>
    <dbReference type="NCBI Taxonomy" id="1117311"/>
    <lineage>
        <taxon>Eukaryota</taxon>
        <taxon>Fungi</taxon>
        <taxon>Fungi incertae sedis</taxon>
        <taxon>Mucoromycota</taxon>
        <taxon>Glomeromycotina</taxon>
        <taxon>Glomeromycetes</taxon>
        <taxon>Glomerales</taxon>
        <taxon>Glomeraceae</taxon>
        <taxon>Funneliformis</taxon>
    </lineage>
</organism>
<gene>
    <name evidence="1" type="ORF">FWILDA_LOCUS724</name>
</gene>
<protein>
    <submittedName>
        <fullName evidence="1">12468_t:CDS:1</fullName>
    </submittedName>
</protein>
<reference evidence="1" key="1">
    <citation type="submission" date="2022-08" db="EMBL/GenBank/DDBJ databases">
        <authorList>
            <person name="Kallberg Y."/>
            <person name="Tangrot J."/>
            <person name="Rosling A."/>
        </authorList>
    </citation>
    <scope>NUCLEOTIDE SEQUENCE</scope>
    <source>
        <strain evidence="1">Wild A</strain>
    </source>
</reference>
<keyword evidence="2" id="KW-1185">Reference proteome</keyword>
<evidence type="ECO:0000313" key="1">
    <source>
        <dbReference type="EMBL" id="CAI2162761.1"/>
    </source>
</evidence>
<comment type="caution">
    <text evidence="1">The sequence shown here is derived from an EMBL/GenBank/DDBJ whole genome shotgun (WGS) entry which is preliminary data.</text>
</comment>
<dbReference type="EMBL" id="CAMKVN010000051">
    <property type="protein sequence ID" value="CAI2162761.1"/>
    <property type="molecule type" value="Genomic_DNA"/>
</dbReference>